<sequence>MGRQPLWFIQISQLNQTNTISTTWPSLNLPSTNTFINTIDLLSTSFLSNPSSFLQISYTNNQQIYLSHQINPTQLNIYKVTNSTPGLISLTSSILPSLPTFYSFKLPYNQLKFYDNQLQIDYQEILALIHINNHSLVPTTLPPQL</sequence>
<dbReference type="Proteomes" id="UP000789508">
    <property type="component" value="Unassembled WGS sequence"/>
</dbReference>
<dbReference type="EMBL" id="CAJVPS010002263">
    <property type="protein sequence ID" value="CAG8563918.1"/>
    <property type="molecule type" value="Genomic_DNA"/>
</dbReference>
<reference evidence="1" key="1">
    <citation type="submission" date="2021-06" db="EMBL/GenBank/DDBJ databases">
        <authorList>
            <person name="Kallberg Y."/>
            <person name="Tangrot J."/>
            <person name="Rosling A."/>
        </authorList>
    </citation>
    <scope>NUCLEOTIDE SEQUENCE</scope>
    <source>
        <strain evidence="1">FL130A</strain>
    </source>
</reference>
<proteinExistence type="predicted"/>
<accession>A0A9N9FXW6</accession>
<dbReference type="AlphaFoldDB" id="A0A9N9FXW6"/>
<gene>
    <name evidence="1" type="ORF">ALEPTO_LOCUS6484</name>
</gene>
<name>A0A9N9FXW6_9GLOM</name>
<organism evidence="1 2">
    <name type="scientific">Ambispora leptoticha</name>
    <dbReference type="NCBI Taxonomy" id="144679"/>
    <lineage>
        <taxon>Eukaryota</taxon>
        <taxon>Fungi</taxon>
        <taxon>Fungi incertae sedis</taxon>
        <taxon>Mucoromycota</taxon>
        <taxon>Glomeromycotina</taxon>
        <taxon>Glomeromycetes</taxon>
        <taxon>Archaeosporales</taxon>
        <taxon>Ambisporaceae</taxon>
        <taxon>Ambispora</taxon>
    </lineage>
</organism>
<evidence type="ECO:0000313" key="1">
    <source>
        <dbReference type="EMBL" id="CAG8563918.1"/>
    </source>
</evidence>
<protein>
    <submittedName>
        <fullName evidence="1">5130_t:CDS:1</fullName>
    </submittedName>
</protein>
<comment type="caution">
    <text evidence="1">The sequence shown here is derived from an EMBL/GenBank/DDBJ whole genome shotgun (WGS) entry which is preliminary data.</text>
</comment>
<evidence type="ECO:0000313" key="2">
    <source>
        <dbReference type="Proteomes" id="UP000789508"/>
    </source>
</evidence>
<keyword evidence="2" id="KW-1185">Reference proteome</keyword>